<protein>
    <recommendedName>
        <fullName evidence="1">DUF7483 domain-containing protein</fullName>
    </recommendedName>
</protein>
<dbReference type="OrthoDB" id="8451096at2"/>
<accession>A0A2U2DGL6</accession>
<dbReference type="EMBL" id="QFBC01000026">
    <property type="protein sequence ID" value="PWE52414.1"/>
    <property type="molecule type" value="Genomic_DNA"/>
</dbReference>
<gene>
    <name evidence="2" type="ORF">DEM27_31195</name>
</gene>
<dbReference type="Pfam" id="PF24299">
    <property type="entry name" value="DUF7483"/>
    <property type="match status" value="1"/>
</dbReference>
<comment type="caution">
    <text evidence="2">The sequence shown here is derived from an EMBL/GenBank/DDBJ whole genome shotgun (WGS) entry which is preliminary data.</text>
</comment>
<reference evidence="2 3" key="1">
    <citation type="submission" date="2018-05" db="EMBL/GenBank/DDBJ databases">
        <title>The draft genome of strain NS-104.</title>
        <authorList>
            <person name="Hang P."/>
            <person name="Jiang J."/>
        </authorList>
    </citation>
    <scope>NUCLEOTIDE SEQUENCE [LARGE SCALE GENOMIC DNA]</scope>
    <source>
        <strain evidence="2 3">NS-104</strain>
    </source>
</reference>
<organism evidence="2 3">
    <name type="scientific">Metarhizobium album</name>
    <dbReference type="NCBI Taxonomy" id="2182425"/>
    <lineage>
        <taxon>Bacteria</taxon>
        <taxon>Pseudomonadati</taxon>
        <taxon>Pseudomonadota</taxon>
        <taxon>Alphaproteobacteria</taxon>
        <taxon>Hyphomicrobiales</taxon>
        <taxon>Rhizobiaceae</taxon>
        <taxon>Metarhizobium</taxon>
    </lineage>
</organism>
<dbReference type="InterPro" id="IPR055906">
    <property type="entry name" value="DUF7483"/>
</dbReference>
<proteinExistence type="predicted"/>
<evidence type="ECO:0000313" key="2">
    <source>
        <dbReference type="EMBL" id="PWE52414.1"/>
    </source>
</evidence>
<dbReference type="Proteomes" id="UP000245252">
    <property type="component" value="Unassembled WGS sequence"/>
</dbReference>
<keyword evidence="3" id="KW-1185">Reference proteome</keyword>
<evidence type="ECO:0000259" key="1">
    <source>
        <dbReference type="Pfam" id="PF24299"/>
    </source>
</evidence>
<sequence>MMMSPQPSGPTIADYFSATTYAGTGAGRNLVTGIDADLHWIKRMDVTANHGLYDKLRGTTKALATNNISAETTLAQGVTAFLTDGATLGTDATVNASGGTYIDWAFKNAPGFFEAVAYTGNGASGRAIAHSLGVAPGLVIIRERGGGPWLTYAPAATNKCGVLSSNVAFTASATSAVTAVSSSTFTVNGGSEINQNGQQYIAYLFAHDTGPDGMVRCGIYTGTSGTQYIDIGWQPQFVMIKGTSLTAHWYISDAARGFFPTASYGALQANSDVAHPTSGAARTDGTPTSFGVTTNVVNTSGAEYFYLAIRKP</sequence>
<dbReference type="AlphaFoldDB" id="A0A2U2DGL6"/>
<evidence type="ECO:0000313" key="3">
    <source>
        <dbReference type="Proteomes" id="UP000245252"/>
    </source>
</evidence>
<name>A0A2U2DGL6_9HYPH</name>
<feature type="domain" description="DUF7483" evidence="1">
    <location>
        <begin position="13"/>
        <end position="309"/>
    </location>
</feature>